<evidence type="ECO:0000256" key="10">
    <source>
        <dbReference type="ARBA" id="ARBA00042072"/>
    </source>
</evidence>
<keyword evidence="2" id="KW-0813">Transport</keyword>
<comment type="function">
    <text evidence="8">The phosphoenolpyruvate-dependent sugar phosphotransferase system (sugar PTS), a major carbohydrate active transport system, catalyzes the phosphorylation of incoming sugar substrates concomitantly with their translocation across the cell membrane. The enzyme II UlaABC PTS system is involved in ascorbate transport.</text>
</comment>
<evidence type="ECO:0000256" key="3">
    <source>
        <dbReference type="ARBA" id="ARBA00022490"/>
    </source>
</evidence>
<dbReference type="SUPFAM" id="SSF55804">
    <property type="entry name" value="Phoshotransferase/anion transport protein"/>
    <property type="match status" value="1"/>
</dbReference>
<name>A0ABT1ZFQ5_9MICO</name>
<evidence type="ECO:0000313" key="12">
    <source>
        <dbReference type="EMBL" id="MCS0499511.1"/>
    </source>
</evidence>
<evidence type="ECO:0000256" key="6">
    <source>
        <dbReference type="ARBA" id="ARBA00022683"/>
    </source>
</evidence>
<dbReference type="PROSITE" id="PS51094">
    <property type="entry name" value="PTS_EIIA_TYPE_2"/>
    <property type="match status" value="1"/>
</dbReference>
<keyword evidence="13" id="KW-1185">Reference proteome</keyword>
<feature type="domain" description="PTS EIIA type-2" evidence="11">
    <location>
        <begin position="8"/>
        <end position="151"/>
    </location>
</feature>
<gene>
    <name evidence="12" type="ORF">NUH29_08100</name>
</gene>
<dbReference type="Proteomes" id="UP001205337">
    <property type="component" value="Unassembled WGS sequence"/>
</dbReference>
<sequence>MDDTATLPPLPDEAVVLRARARDWREAVEIAGRALTASGATDAGYAVDMIRMIEAHGPYVVVAPGLALAHARPGPAVRRDGLAIVTLADPVPFGHPHNDPVRVVLALAGASSARHLQLVAEIANIFNDSDAVERIADAATVDEVRGILGVAP</sequence>
<dbReference type="PANTHER" id="PTHR36203">
    <property type="entry name" value="ASCORBATE-SPECIFIC PTS SYSTEM EIIA COMPONENT"/>
    <property type="match status" value="1"/>
</dbReference>
<keyword evidence="6" id="KW-0598">Phosphotransferase system</keyword>
<organism evidence="12 13">
    <name type="scientific">Protaetiibacter mangrovi</name>
    <dbReference type="NCBI Taxonomy" id="2970926"/>
    <lineage>
        <taxon>Bacteria</taxon>
        <taxon>Bacillati</taxon>
        <taxon>Actinomycetota</taxon>
        <taxon>Actinomycetes</taxon>
        <taxon>Micrococcales</taxon>
        <taxon>Microbacteriaceae</taxon>
        <taxon>Protaetiibacter</taxon>
    </lineage>
</organism>
<reference evidence="12 13" key="1">
    <citation type="submission" date="2022-08" db="EMBL/GenBank/DDBJ databases">
        <authorList>
            <person name="Li F."/>
        </authorList>
    </citation>
    <scope>NUCLEOTIDE SEQUENCE [LARGE SCALE GENOMIC DNA]</scope>
    <source>
        <strain evidence="12 13">10F1B-8-1</strain>
    </source>
</reference>
<dbReference type="RefSeq" id="WP_258798556.1">
    <property type="nucleotide sequence ID" value="NZ_JANTHX010000007.1"/>
</dbReference>
<dbReference type="PANTHER" id="PTHR36203:SF1">
    <property type="entry name" value="ASCORBATE-SPECIFIC PTS SYSTEM EIIA COMPONENT"/>
    <property type="match status" value="1"/>
</dbReference>
<evidence type="ECO:0000256" key="4">
    <source>
        <dbReference type="ARBA" id="ARBA00022553"/>
    </source>
</evidence>
<evidence type="ECO:0000256" key="7">
    <source>
        <dbReference type="ARBA" id="ARBA00022777"/>
    </source>
</evidence>
<evidence type="ECO:0000256" key="1">
    <source>
        <dbReference type="ARBA" id="ARBA00004496"/>
    </source>
</evidence>
<dbReference type="Pfam" id="PF00359">
    <property type="entry name" value="PTS_EIIA_2"/>
    <property type="match status" value="1"/>
</dbReference>
<keyword evidence="12" id="KW-0762">Sugar transport</keyword>
<evidence type="ECO:0000313" key="13">
    <source>
        <dbReference type="Proteomes" id="UP001205337"/>
    </source>
</evidence>
<evidence type="ECO:0000256" key="5">
    <source>
        <dbReference type="ARBA" id="ARBA00022679"/>
    </source>
</evidence>
<dbReference type="Gene3D" id="3.40.930.10">
    <property type="entry name" value="Mannitol-specific EII, Chain A"/>
    <property type="match status" value="1"/>
</dbReference>
<dbReference type="CDD" id="cd00211">
    <property type="entry name" value="PTS_IIA_fru"/>
    <property type="match status" value="1"/>
</dbReference>
<evidence type="ECO:0000256" key="9">
    <source>
        <dbReference type="ARBA" id="ARBA00041175"/>
    </source>
</evidence>
<proteinExistence type="predicted"/>
<keyword evidence="4" id="KW-0597">Phosphoprotein</keyword>
<evidence type="ECO:0000256" key="8">
    <source>
        <dbReference type="ARBA" id="ARBA00037387"/>
    </source>
</evidence>
<evidence type="ECO:0000259" key="11">
    <source>
        <dbReference type="PROSITE" id="PS51094"/>
    </source>
</evidence>
<dbReference type="EMBL" id="JANTHX010000007">
    <property type="protein sequence ID" value="MCS0499511.1"/>
    <property type="molecule type" value="Genomic_DNA"/>
</dbReference>
<dbReference type="InterPro" id="IPR051351">
    <property type="entry name" value="Ascorbate-PTS_EIIA_comp"/>
</dbReference>
<keyword evidence="7" id="KW-0418">Kinase</keyword>
<comment type="caution">
    <text evidence="12">The sequence shown here is derived from an EMBL/GenBank/DDBJ whole genome shotgun (WGS) entry which is preliminary data.</text>
</comment>
<keyword evidence="5" id="KW-0808">Transferase</keyword>
<dbReference type="InterPro" id="IPR016152">
    <property type="entry name" value="PTrfase/Anion_transptr"/>
</dbReference>
<evidence type="ECO:0000256" key="2">
    <source>
        <dbReference type="ARBA" id="ARBA00022448"/>
    </source>
</evidence>
<keyword evidence="3" id="KW-0963">Cytoplasm</keyword>
<comment type="subcellular location">
    <subcellularLocation>
        <location evidence="1">Cytoplasm</location>
    </subcellularLocation>
</comment>
<protein>
    <recommendedName>
        <fullName evidence="9">Ascorbate-specific PTS system EIIA component</fullName>
    </recommendedName>
    <alternativeName>
        <fullName evidence="10">Ascorbate-specific phosphotransferase enzyme IIA component</fullName>
    </alternativeName>
</protein>
<accession>A0ABT1ZFQ5</accession>
<dbReference type="InterPro" id="IPR002178">
    <property type="entry name" value="PTS_EIIA_type-2_dom"/>
</dbReference>